<dbReference type="InterPro" id="IPR045857">
    <property type="entry name" value="O16G_dom_2"/>
</dbReference>
<dbReference type="PANTHER" id="PTHR10357:SF179">
    <property type="entry name" value="NEUTRAL AND BASIC AMINO ACID TRANSPORT PROTEIN RBAT"/>
    <property type="match status" value="1"/>
</dbReference>
<evidence type="ECO:0000256" key="3">
    <source>
        <dbReference type="ARBA" id="ARBA00023295"/>
    </source>
</evidence>
<evidence type="ECO:0000256" key="2">
    <source>
        <dbReference type="ARBA" id="ARBA00022801"/>
    </source>
</evidence>
<comment type="similarity">
    <text evidence="1">Belongs to the glycosyl hydrolase 13 family.</text>
</comment>
<name>A0A323THQ6_9BACI</name>
<dbReference type="EMBL" id="PDOD01000001">
    <property type="protein sequence ID" value="PYZ94662.1"/>
    <property type="molecule type" value="Genomic_DNA"/>
</dbReference>
<dbReference type="OrthoDB" id="9805159at2"/>
<dbReference type="Gene3D" id="2.60.40.1180">
    <property type="entry name" value="Golgi alpha-mannosidase II"/>
    <property type="match status" value="1"/>
</dbReference>
<gene>
    <name evidence="5" type="ORF">CR194_03790</name>
</gene>
<keyword evidence="6" id="KW-1185">Reference proteome</keyword>
<protein>
    <submittedName>
        <fullName evidence="5">Glucohydrolase</fullName>
    </submittedName>
</protein>
<dbReference type="GO" id="GO:0009313">
    <property type="term" value="P:oligosaccharide catabolic process"/>
    <property type="evidence" value="ECO:0007669"/>
    <property type="project" value="TreeGrafter"/>
</dbReference>
<dbReference type="FunFam" id="3.90.400.10:FF:000002">
    <property type="entry name" value="Sucrose isomerase"/>
    <property type="match status" value="1"/>
</dbReference>
<dbReference type="SUPFAM" id="SSF51445">
    <property type="entry name" value="(Trans)glycosidases"/>
    <property type="match status" value="1"/>
</dbReference>
<dbReference type="SMART" id="SM00642">
    <property type="entry name" value="Aamy"/>
    <property type="match status" value="1"/>
</dbReference>
<dbReference type="Pfam" id="PF00128">
    <property type="entry name" value="Alpha-amylase"/>
    <property type="match status" value="1"/>
</dbReference>
<accession>A0A323THQ6</accession>
<proteinExistence type="inferred from homology"/>
<evidence type="ECO:0000313" key="6">
    <source>
        <dbReference type="Proteomes" id="UP000248214"/>
    </source>
</evidence>
<organism evidence="5 6">
    <name type="scientific">Salipaludibacillus keqinensis</name>
    <dbReference type="NCBI Taxonomy" id="2045207"/>
    <lineage>
        <taxon>Bacteria</taxon>
        <taxon>Bacillati</taxon>
        <taxon>Bacillota</taxon>
        <taxon>Bacilli</taxon>
        <taxon>Bacillales</taxon>
        <taxon>Bacillaceae</taxon>
    </lineage>
</organism>
<dbReference type="SUPFAM" id="SSF51011">
    <property type="entry name" value="Glycosyl hydrolase domain"/>
    <property type="match status" value="1"/>
</dbReference>
<dbReference type="InterPro" id="IPR017853">
    <property type="entry name" value="GH"/>
</dbReference>
<dbReference type="PANTHER" id="PTHR10357">
    <property type="entry name" value="ALPHA-AMYLASE FAMILY MEMBER"/>
    <property type="match status" value="1"/>
</dbReference>
<sequence length="553" mass="63656">MGTPKWWQTALFYEIYMPSFCDGNNDGIGDFNGIRSKLSYLQELGVKAIWLTPFYVSPKIDNGYDVADYENIDPIYGSMGDFDRFIEDAHHMGIKVIVDLVLNHTSTEHAWFKEAASDVTSDKRDWYIWKDPVDDGPPNNWQSFFGGTAWELDENSGQYYYHAFAKEQADLNWANPKVKRAMFDVMEFWLKKGVDGFRLDVINFLTVQSAFPDNPYDDAKEEQLHQYDKDQKGIFQIIKEISTFVHQYEGKFLLGEVGSEDLNVLKKYIGPEKLDAIFNFNLGSLETFDVDKIFSQMQAMEEGYVIKDLPTLFFSSHDMSRHNSRFSAGETKEDRQKRTRVAASLILTAKGIPFIYYGDEIGMPDFEADHLTDLNDVQGLTAYEMALEAGKTEEEAMKYANDKGRDKSRSPMQWDDSLNGGFSKKDPWLPLSSRDCQPNVAAEMQDEKSLLSFYKILINLRDQHLALRTGTYKTLKKSGSLLVYERECSTETVLVVLNFSRRSNSFPTIDMKGYRPVFSSCRPIREILNLETVLPYEVLIYSERMDEDNDQTD</sequence>
<keyword evidence="3" id="KW-0326">Glycosidase</keyword>
<evidence type="ECO:0000259" key="4">
    <source>
        <dbReference type="SMART" id="SM00642"/>
    </source>
</evidence>
<evidence type="ECO:0000256" key="1">
    <source>
        <dbReference type="ARBA" id="ARBA00008061"/>
    </source>
</evidence>
<reference evidence="5 6" key="1">
    <citation type="submission" date="2017-10" db="EMBL/GenBank/DDBJ databases">
        <title>Bacillus sp. nov., a halophilic bacterium isolated from a Keqin Lake.</title>
        <authorList>
            <person name="Wang H."/>
        </authorList>
    </citation>
    <scope>NUCLEOTIDE SEQUENCE [LARGE SCALE GENOMIC DNA]</scope>
    <source>
        <strain evidence="5 6">KQ-12</strain>
    </source>
</reference>
<feature type="domain" description="Glycosyl hydrolase family 13 catalytic" evidence="4">
    <location>
        <begin position="14"/>
        <end position="409"/>
    </location>
</feature>
<dbReference type="GO" id="GO:0004556">
    <property type="term" value="F:alpha-amylase activity"/>
    <property type="evidence" value="ECO:0007669"/>
    <property type="project" value="TreeGrafter"/>
</dbReference>
<dbReference type="RefSeq" id="WP_110608296.1">
    <property type="nucleotide sequence ID" value="NZ_PDOD01000001.1"/>
</dbReference>
<dbReference type="InterPro" id="IPR013780">
    <property type="entry name" value="Glyco_hydro_b"/>
</dbReference>
<dbReference type="Proteomes" id="UP000248214">
    <property type="component" value="Unassembled WGS sequence"/>
</dbReference>
<comment type="caution">
    <text evidence="5">The sequence shown here is derived from an EMBL/GenBank/DDBJ whole genome shotgun (WGS) entry which is preliminary data.</text>
</comment>
<dbReference type="InterPro" id="IPR006047">
    <property type="entry name" value="GH13_cat_dom"/>
</dbReference>
<dbReference type="AlphaFoldDB" id="A0A323THQ6"/>
<dbReference type="CDD" id="cd11333">
    <property type="entry name" value="AmyAc_SI_OligoGlu_DGase"/>
    <property type="match status" value="1"/>
</dbReference>
<dbReference type="Gene3D" id="3.90.400.10">
    <property type="entry name" value="Oligo-1,6-glucosidase, Domain 2"/>
    <property type="match status" value="1"/>
</dbReference>
<evidence type="ECO:0000313" key="5">
    <source>
        <dbReference type="EMBL" id="PYZ94662.1"/>
    </source>
</evidence>
<keyword evidence="2 5" id="KW-0378">Hydrolase</keyword>
<dbReference type="Gene3D" id="3.20.20.80">
    <property type="entry name" value="Glycosidases"/>
    <property type="match status" value="1"/>
</dbReference>